<dbReference type="PRINTS" id="PR00081">
    <property type="entry name" value="GDHRDH"/>
</dbReference>
<evidence type="ECO:0000256" key="2">
    <source>
        <dbReference type="ARBA" id="ARBA00023002"/>
    </source>
</evidence>
<gene>
    <name evidence="3" type="ORF">SE17_41045</name>
</gene>
<proteinExistence type="inferred from homology"/>
<dbReference type="EMBL" id="LJCR01003138">
    <property type="protein sequence ID" value="KPV47885.1"/>
    <property type="molecule type" value="Genomic_DNA"/>
</dbReference>
<feature type="non-terminal residue" evidence="3">
    <location>
        <position position="1"/>
    </location>
</feature>
<dbReference type="Gene3D" id="3.40.50.720">
    <property type="entry name" value="NAD(P)-binding Rossmann-like Domain"/>
    <property type="match status" value="1"/>
</dbReference>
<keyword evidence="2" id="KW-0560">Oxidoreductase</keyword>
<dbReference type="GO" id="GO:0016491">
    <property type="term" value="F:oxidoreductase activity"/>
    <property type="evidence" value="ECO:0007669"/>
    <property type="project" value="UniProtKB-KW"/>
</dbReference>
<evidence type="ECO:0000313" key="4">
    <source>
        <dbReference type="Proteomes" id="UP000050509"/>
    </source>
</evidence>
<organism evidence="3 4">
    <name type="scientific">Kouleothrix aurantiaca</name>
    <dbReference type="NCBI Taxonomy" id="186479"/>
    <lineage>
        <taxon>Bacteria</taxon>
        <taxon>Bacillati</taxon>
        <taxon>Chloroflexota</taxon>
        <taxon>Chloroflexia</taxon>
        <taxon>Chloroflexales</taxon>
        <taxon>Roseiflexineae</taxon>
        <taxon>Roseiflexaceae</taxon>
        <taxon>Kouleothrix</taxon>
    </lineage>
</organism>
<dbReference type="InterPro" id="IPR036291">
    <property type="entry name" value="NAD(P)-bd_dom_sf"/>
</dbReference>
<comment type="similarity">
    <text evidence="1">Belongs to the short-chain dehydrogenases/reductases (SDR) family.</text>
</comment>
<dbReference type="InterPro" id="IPR002347">
    <property type="entry name" value="SDR_fam"/>
</dbReference>
<accession>A0A0N8PQR8</accession>
<sequence length="130" mass="13144">IDGGRGGTIINIASIDAFHPTGNLVHYDASKGGMVMMTRSLALELGPRGIRVNAIAPGGIRTPGAAALSAGGGLNAEQLAAQMRAFTARLPLGRQGEPDDIARVALFLASDAAAYVTGTTLVVDGGYLLA</sequence>
<dbReference type="PANTHER" id="PTHR43639:SF1">
    <property type="entry name" value="SHORT-CHAIN DEHYDROGENASE_REDUCTASE FAMILY PROTEIN"/>
    <property type="match status" value="1"/>
</dbReference>
<comment type="caution">
    <text evidence="3">The sequence shown here is derived from an EMBL/GenBank/DDBJ whole genome shotgun (WGS) entry which is preliminary data.</text>
</comment>
<dbReference type="PRINTS" id="PR00080">
    <property type="entry name" value="SDRFAMILY"/>
</dbReference>
<protein>
    <submittedName>
        <fullName evidence="3">Short-chain dehydrogenase</fullName>
    </submittedName>
</protein>
<keyword evidence="4" id="KW-1185">Reference proteome</keyword>
<evidence type="ECO:0000256" key="1">
    <source>
        <dbReference type="ARBA" id="ARBA00006484"/>
    </source>
</evidence>
<dbReference type="SUPFAM" id="SSF51735">
    <property type="entry name" value="NAD(P)-binding Rossmann-fold domains"/>
    <property type="match status" value="1"/>
</dbReference>
<dbReference type="Pfam" id="PF13561">
    <property type="entry name" value="adh_short_C2"/>
    <property type="match status" value="1"/>
</dbReference>
<dbReference type="Proteomes" id="UP000050509">
    <property type="component" value="Unassembled WGS sequence"/>
</dbReference>
<evidence type="ECO:0000313" key="3">
    <source>
        <dbReference type="EMBL" id="KPV47885.1"/>
    </source>
</evidence>
<name>A0A0N8PQR8_9CHLR</name>
<dbReference type="PANTHER" id="PTHR43639">
    <property type="entry name" value="OXIDOREDUCTASE, SHORT-CHAIN DEHYDROGENASE/REDUCTASE FAMILY (AFU_ORTHOLOGUE AFUA_5G02870)"/>
    <property type="match status" value="1"/>
</dbReference>
<reference evidence="3 4" key="1">
    <citation type="submission" date="2015-09" db="EMBL/GenBank/DDBJ databases">
        <title>Draft genome sequence of Kouleothrix aurantiaca JCM 19913.</title>
        <authorList>
            <person name="Hemp J."/>
        </authorList>
    </citation>
    <scope>NUCLEOTIDE SEQUENCE [LARGE SCALE GENOMIC DNA]</scope>
    <source>
        <strain evidence="3 4">COM-B</strain>
    </source>
</reference>
<dbReference type="AlphaFoldDB" id="A0A0N8PQR8"/>